<feature type="region of interest" description="Disordered" evidence="1">
    <location>
        <begin position="267"/>
        <end position="288"/>
    </location>
</feature>
<comment type="caution">
    <text evidence="3">The sequence shown here is derived from an EMBL/GenBank/DDBJ whole genome shotgun (WGS) entry which is preliminary data.</text>
</comment>
<dbReference type="EMBL" id="NIZV01000130">
    <property type="protein sequence ID" value="RSM06124.1"/>
    <property type="molecule type" value="Genomic_DNA"/>
</dbReference>
<protein>
    <recommendedName>
        <fullName evidence="2">DUF7730 domain-containing protein</fullName>
    </recommendedName>
</protein>
<evidence type="ECO:0000313" key="4">
    <source>
        <dbReference type="Proteomes" id="UP000288429"/>
    </source>
</evidence>
<organism evidence="3 4">
    <name type="scientific">Fusarium ambrosium</name>
    <dbReference type="NCBI Taxonomy" id="131363"/>
    <lineage>
        <taxon>Eukaryota</taxon>
        <taxon>Fungi</taxon>
        <taxon>Dikarya</taxon>
        <taxon>Ascomycota</taxon>
        <taxon>Pezizomycotina</taxon>
        <taxon>Sordariomycetes</taxon>
        <taxon>Hypocreomycetidae</taxon>
        <taxon>Hypocreales</taxon>
        <taxon>Nectriaceae</taxon>
        <taxon>Fusarium</taxon>
        <taxon>Fusarium solani species complex</taxon>
    </lineage>
</organism>
<gene>
    <name evidence="3" type="ORF">CDV31_009300</name>
</gene>
<dbReference type="InterPro" id="IPR056632">
    <property type="entry name" value="DUF7730"/>
</dbReference>
<dbReference type="Pfam" id="PF24864">
    <property type="entry name" value="DUF7730"/>
    <property type="match status" value="1"/>
</dbReference>
<reference evidence="3 4" key="1">
    <citation type="submission" date="2017-06" db="EMBL/GenBank/DDBJ databases">
        <title>Cmopartive genomic analysis of Ambrosia Fusariam Clade fungi.</title>
        <authorList>
            <person name="Stajich J.E."/>
            <person name="Carrillo J."/>
            <person name="Kijimoto T."/>
            <person name="Eskalen A."/>
            <person name="O'Donnell K."/>
            <person name="Kasson M."/>
        </authorList>
    </citation>
    <scope>NUCLEOTIDE SEQUENCE [LARGE SCALE GENOMIC DNA]</scope>
    <source>
        <strain evidence="3 4">NRRL 20438</strain>
    </source>
</reference>
<evidence type="ECO:0000256" key="1">
    <source>
        <dbReference type="SAM" id="MobiDB-lite"/>
    </source>
</evidence>
<accession>A0A428TVU7</accession>
<dbReference type="PANTHER" id="PTHR38790">
    <property type="entry name" value="2EXR DOMAIN-CONTAINING PROTEIN-RELATED"/>
    <property type="match status" value="1"/>
</dbReference>
<feature type="domain" description="DUF7730" evidence="2">
    <location>
        <begin position="12"/>
        <end position="141"/>
    </location>
</feature>
<keyword evidence="4" id="KW-1185">Reference proteome</keyword>
<evidence type="ECO:0000313" key="3">
    <source>
        <dbReference type="EMBL" id="RSM06124.1"/>
    </source>
</evidence>
<evidence type="ECO:0000259" key="2">
    <source>
        <dbReference type="Pfam" id="PF24864"/>
    </source>
</evidence>
<dbReference type="Proteomes" id="UP000288429">
    <property type="component" value="Unassembled WGS sequence"/>
</dbReference>
<dbReference type="AlphaFoldDB" id="A0A428TVU7"/>
<proteinExistence type="predicted"/>
<name>A0A428TVU7_9HYPO</name>
<sequence length="288" mass="33481">MSDISTFSKSNVQAESPFFTKFPPEIRRFIYREAFGNRRVHIVPKETHYINPLEYMSMTVSLRWTHHVCVREIPGNDDAAHPHFEDKDKSCRLAVQILRTCKQAYEEGIHLLYKSNVFSFDGGHNMNHFQDTFHPANLIRCIEVYSNTIILGNHDVRPMTRELDTITKALKKRQTTTPLELRLNFSVKRRPNYDPRKSDEMAHERAMGGLVACFAGQFLCIFFDVDRCRLDIDLHQKLHDGFKNSLERVAPVGPGVAPVNLTLFHCDEDEDEDEDEYEDEETDEETED</sequence>